<reference evidence="2" key="2">
    <citation type="journal article" date="2021" name="PeerJ">
        <title>Extensive microbial diversity within the chicken gut microbiome revealed by metagenomics and culture.</title>
        <authorList>
            <person name="Gilroy R."/>
            <person name="Ravi A."/>
            <person name="Getino M."/>
            <person name="Pursley I."/>
            <person name="Horton D.L."/>
            <person name="Alikhan N.F."/>
            <person name="Baker D."/>
            <person name="Gharbi K."/>
            <person name="Hall N."/>
            <person name="Watson M."/>
            <person name="Adriaenssens E.M."/>
            <person name="Foster-Nyarko E."/>
            <person name="Jarju S."/>
            <person name="Secka A."/>
            <person name="Antonio M."/>
            <person name="Oren A."/>
            <person name="Chaudhuri R.R."/>
            <person name="La Ragione R."/>
            <person name="Hildebrand F."/>
            <person name="Pallen M.J."/>
        </authorList>
    </citation>
    <scope>NUCLEOTIDE SEQUENCE</scope>
    <source>
        <strain evidence="2">ChiW13-3771</strain>
    </source>
</reference>
<dbReference type="AlphaFoldDB" id="A0A9D1ECW2"/>
<reference evidence="2" key="1">
    <citation type="submission" date="2020-10" db="EMBL/GenBank/DDBJ databases">
        <authorList>
            <person name="Gilroy R."/>
        </authorList>
    </citation>
    <scope>NUCLEOTIDE SEQUENCE</scope>
    <source>
        <strain evidence="2">ChiW13-3771</strain>
    </source>
</reference>
<organism evidence="2 3">
    <name type="scientific">Candidatus Fimimorpha faecalis</name>
    <dbReference type="NCBI Taxonomy" id="2840824"/>
    <lineage>
        <taxon>Bacteria</taxon>
        <taxon>Bacillati</taxon>
        <taxon>Bacillota</taxon>
        <taxon>Clostridia</taxon>
        <taxon>Eubacteriales</taxon>
        <taxon>Candidatus Fimimorpha</taxon>
    </lineage>
</organism>
<dbReference type="PANTHER" id="PTHR40396:SF1">
    <property type="entry name" value="ATPASE AAA-TYPE CORE DOMAIN-CONTAINING PROTEIN"/>
    <property type="match status" value="1"/>
</dbReference>
<keyword evidence="2" id="KW-0067">ATP-binding</keyword>
<evidence type="ECO:0000259" key="1">
    <source>
        <dbReference type="Pfam" id="PF13304"/>
    </source>
</evidence>
<dbReference type="GO" id="GO:0016887">
    <property type="term" value="F:ATP hydrolysis activity"/>
    <property type="evidence" value="ECO:0007669"/>
    <property type="project" value="InterPro"/>
</dbReference>
<dbReference type="PANTHER" id="PTHR40396">
    <property type="entry name" value="ATPASE-LIKE PROTEIN"/>
    <property type="match status" value="1"/>
</dbReference>
<comment type="caution">
    <text evidence="2">The sequence shown here is derived from an EMBL/GenBank/DDBJ whole genome shotgun (WGS) entry which is preliminary data.</text>
</comment>
<sequence length="423" mass="48578">MLLEFTCSNHKSIGEKIVFSTLAGKDNSHNKELILFERNRIVKSAVIYGANGSGKSNLIDAISFVKNLVVQSIRHQPGDGIRQIPHKLLGIERDSEYTLQFVTKNVRYAYGFTLCKTLIVDEYLYYFPNGKQVKIFERSAEGYTEGNQFKGRFDSCKDVLKPNRLFLSCAANFSNVREVEASFRFFKDELVIYSGLGIDNWMEYSLRQMHENENIKKTAIRFMQSLDTGIKDIIIKVDQKTLKESELPSFLSEEFKTILVRKVTNSVTAKVVYDQFEVDLMSEESTGIRKLFEFICPMIDIVSNGKVLVCDELEANFHESIMYGLVNLFRKLNRTPSAQMIFTTHDTSVLSLDLFRRDQIWFTELTRDTRETDLYSLAEIKNVRKDENIGKGYIAGKYGAIPMLNENLANIIQEFSEEVENGN</sequence>
<evidence type="ECO:0000313" key="3">
    <source>
        <dbReference type="Proteomes" id="UP000824201"/>
    </source>
</evidence>
<dbReference type="EMBL" id="DVHN01000016">
    <property type="protein sequence ID" value="HIR87638.1"/>
    <property type="molecule type" value="Genomic_DNA"/>
</dbReference>
<dbReference type="Gene3D" id="3.40.50.300">
    <property type="entry name" value="P-loop containing nucleotide triphosphate hydrolases"/>
    <property type="match status" value="1"/>
</dbReference>
<feature type="domain" description="ATPase AAA-type core" evidence="1">
    <location>
        <begin position="45"/>
        <end position="351"/>
    </location>
</feature>
<dbReference type="Pfam" id="PF13304">
    <property type="entry name" value="AAA_21"/>
    <property type="match status" value="1"/>
</dbReference>
<name>A0A9D1ECW2_9FIRM</name>
<dbReference type="InterPro" id="IPR003959">
    <property type="entry name" value="ATPase_AAA_core"/>
</dbReference>
<dbReference type="Proteomes" id="UP000824201">
    <property type="component" value="Unassembled WGS sequence"/>
</dbReference>
<evidence type="ECO:0000313" key="2">
    <source>
        <dbReference type="EMBL" id="HIR87638.1"/>
    </source>
</evidence>
<gene>
    <name evidence="2" type="ORF">IAC96_01685</name>
</gene>
<accession>A0A9D1ECW2</accession>
<protein>
    <submittedName>
        <fullName evidence="2">ATP-binding protein</fullName>
    </submittedName>
</protein>
<dbReference type="GO" id="GO:0005524">
    <property type="term" value="F:ATP binding"/>
    <property type="evidence" value="ECO:0007669"/>
    <property type="project" value="UniProtKB-KW"/>
</dbReference>
<proteinExistence type="predicted"/>
<dbReference type="InterPro" id="IPR027417">
    <property type="entry name" value="P-loop_NTPase"/>
</dbReference>
<keyword evidence="2" id="KW-0547">Nucleotide-binding</keyword>
<dbReference type="SUPFAM" id="SSF52540">
    <property type="entry name" value="P-loop containing nucleoside triphosphate hydrolases"/>
    <property type="match status" value="1"/>
</dbReference>